<dbReference type="InterPro" id="IPR024163">
    <property type="entry name" value="Aerotolerance_reg_N"/>
</dbReference>
<comment type="caution">
    <text evidence="3">The sequence shown here is derived from an EMBL/GenBank/DDBJ whole genome shotgun (WGS) entry which is preliminary data.</text>
</comment>
<dbReference type="PANTHER" id="PTHR37464">
    <property type="entry name" value="BLL2463 PROTEIN"/>
    <property type="match status" value="1"/>
</dbReference>
<feature type="domain" description="Aerotolerance regulator N-terminal" evidence="2">
    <location>
        <begin position="1"/>
        <end position="77"/>
    </location>
</feature>
<dbReference type="Proteomes" id="UP001139193">
    <property type="component" value="Unassembled WGS sequence"/>
</dbReference>
<dbReference type="NCBIfam" id="TIGR02226">
    <property type="entry name" value="two_anch"/>
    <property type="match status" value="1"/>
</dbReference>
<evidence type="ECO:0000313" key="4">
    <source>
        <dbReference type="Proteomes" id="UP001139193"/>
    </source>
</evidence>
<reference evidence="3" key="1">
    <citation type="submission" date="2022-03" db="EMBL/GenBank/DDBJ databases">
        <title>Bacterial whole genome sequence for Hymenobacter sp. DH14.</title>
        <authorList>
            <person name="Le V."/>
        </authorList>
    </citation>
    <scope>NUCLEOTIDE SEQUENCE</scope>
    <source>
        <strain evidence="3">DH14</strain>
    </source>
</reference>
<evidence type="ECO:0000259" key="2">
    <source>
        <dbReference type="Pfam" id="PF07584"/>
    </source>
</evidence>
<dbReference type="RefSeq" id="WP_241935413.1">
    <property type="nucleotide sequence ID" value="NZ_JALBGC010000002.1"/>
</dbReference>
<evidence type="ECO:0000256" key="1">
    <source>
        <dbReference type="SAM" id="Phobius"/>
    </source>
</evidence>
<proteinExistence type="predicted"/>
<feature type="transmembrane region" description="Helical" evidence="1">
    <location>
        <begin position="57"/>
        <end position="79"/>
    </location>
</feature>
<organism evidence="3 4">
    <name type="scientific">Hymenobacter cyanobacteriorum</name>
    <dbReference type="NCBI Taxonomy" id="2926463"/>
    <lineage>
        <taxon>Bacteria</taxon>
        <taxon>Pseudomonadati</taxon>
        <taxon>Bacteroidota</taxon>
        <taxon>Cytophagia</taxon>
        <taxon>Cytophagales</taxon>
        <taxon>Hymenobacteraceae</taxon>
        <taxon>Hymenobacter</taxon>
    </lineage>
</organism>
<keyword evidence="1" id="KW-0472">Membrane</keyword>
<dbReference type="InterPro" id="IPR011933">
    <property type="entry name" value="Double_TM_dom"/>
</dbReference>
<gene>
    <name evidence="3" type="ORF">MON38_06845</name>
</gene>
<evidence type="ECO:0000313" key="3">
    <source>
        <dbReference type="EMBL" id="MCI1187132.1"/>
    </source>
</evidence>
<dbReference type="AlphaFoldDB" id="A0A9X2AES8"/>
<keyword evidence="1" id="KW-0812">Transmembrane</keyword>
<keyword evidence="1" id="KW-1133">Transmembrane helix</keyword>
<keyword evidence="4" id="KW-1185">Reference proteome</keyword>
<sequence>MLALLNPAALLALAGLLVPVAIHLWNRRPGREVAVGSLRWLAAGANRRLRNLKPEQLWLLLLRAALLAVLAVAVAGPVWRTAQSSSRGVVLLSPEAASLPALAGLKPTIDSLRRRGYALHWLAPDFPRVPGKAWQQLKAGEAGATTDSIAALAAGQAFAWARVQQATAVFPGQPLYVVTSAALRNFGGSHALLPAAVTWQALPDTTTTSWVGAAELVGDSLQLLVGHSSETRTTYQRKKVPEAHNGQPFRVPGLATVRFQPDGKGGEYLVIVPADRTAKPIDQIGVDVVPKVIEIYASPEYAADARYLQAGLRAAGGALPIVPQLRQVKTRPDGLHADWVFWLSDEPLPPGWREDMASSKHRIWVEAAAPGRADTAHLATNEPGAAAVAVFRRGGHAAFQGGETVWADGQGRAILARQTLGRGNVYQLHTRLHPAWSTLADDPQLPARLLELLQPEPTDNFGSQQTRLAEVEAAHDRRALAPAQLPAVSATPAVPASTLARPATFRQTDLRPWLVLLVGLLLLLERLLARRRETLAQSVNL</sequence>
<accession>A0A9X2AES8</accession>
<dbReference type="PANTHER" id="PTHR37464:SF1">
    <property type="entry name" value="BLL2463 PROTEIN"/>
    <property type="match status" value="1"/>
</dbReference>
<feature type="transmembrane region" description="Helical" evidence="1">
    <location>
        <begin position="6"/>
        <end position="25"/>
    </location>
</feature>
<dbReference type="EMBL" id="JALBGC010000002">
    <property type="protein sequence ID" value="MCI1187132.1"/>
    <property type="molecule type" value="Genomic_DNA"/>
</dbReference>
<protein>
    <submittedName>
        <fullName evidence="3">BatA domain-containing protein</fullName>
    </submittedName>
</protein>
<dbReference type="Pfam" id="PF07584">
    <property type="entry name" value="BatA"/>
    <property type="match status" value="1"/>
</dbReference>
<name>A0A9X2AES8_9BACT</name>